<organism evidence="1 2">
    <name type="scientific">Lunatimonas lonarensis</name>
    <dbReference type="NCBI Taxonomy" id="1232681"/>
    <lineage>
        <taxon>Bacteria</taxon>
        <taxon>Pseudomonadati</taxon>
        <taxon>Bacteroidota</taxon>
        <taxon>Cytophagia</taxon>
        <taxon>Cytophagales</taxon>
        <taxon>Cyclobacteriaceae</taxon>
    </lineage>
</organism>
<sequence length="343" mass="39394">MNRLSSVFVVFVLATSVTYVSPRMAPIDTKRELIYQVDSDSTRYDLWLEFDGNDRPLQYTAEIFTPVCYSNKCYPVFIDFYWDLLGNFDRYEMPDGKILTKLDHLPFEPADYEQMQKILRNPNSLLKNFAVEELVVGAETAESKGVDAVTGATSKTIQNEVISGAVYSCYTLWHLAHGEITDLIRTQTSERVSDALLLDFLRSKNHRYQYWAVDRVLETERAFSSPFENPLLALLGSDNLFVAEYLLAKVPLSAWSVPERQRLLMQTYLHRPYRLQLKVLERMKGMVLEESVVKELISQIPASNPAQRERIMAVVESQPKLSRATIGLLDGMAEANQLKPFWR</sequence>
<reference evidence="1 2" key="1">
    <citation type="submission" date="2013-02" db="EMBL/GenBank/DDBJ databases">
        <title>A novel strain isolated from Lonar lake, Maharashtra, India.</title>
        <authorList>
            <person name="Singh A."/>
        </authorList>
    </citation>
    <scope>NUCLEOTIDE SEQUENCE [LARGE SCALE GENOMIC DNA]</scope>
    <source>
        <strain evidence="1 2">AK24</strain>
    </source>
</reference>
<name>R7ZPP1_9BACT</name>
<proteinExistence type="predicted"/>
<dbReference type="STRING" id="1232681.ADIS_3582"/>
<dbReference type="AlphaFoldDB" id="R7ZPP1"/>
<protein>
    <submittedName>
        <fullName evidence="1">Uncharacterized protein</fullName>
    </submittedName>
</protein>
<accession>R7ZPP1</accession>
<dbReference type="OrthoDB" id="6400902at2"/>
<evidence type="ECO:0000313" key="2">
    <source>
        <dbReference type="Proteomes" id="UP000013909"/>
    </source>
</evidence>
<dbReference type="RefSeq" id="WP_010855714.1">
    <property type="nucleotide sequence ID" value="NZ_AQHR01000091.1"/>
</dbReference>
<dbReference type="PATRIC" id="fig|1288963.3.peg.3573"/>
<dbReference type="EMBL" id="AQHR01000091">
    <property type="protein sequence ID" value="EON75994.1"/>
    <property type="molecule type" value="Genomic_DNA"/>
</dbReference>
<keyword evidence="2" id="KW-1185">Reference proteome</keyword>
<comment type="caution">
    <text evidence="1">The sequence shown here is derived from an EMBL/GenBank/DDBJ whole genome shotgun (WGS) entry which is preliminary data.</text>
</comment>
<evidence type="ECO:0000313" key="1">
    <source>
        <dbReference type="EMBL" id="EON75994.1"/>
    </source>
</evidence>
<dbReference type="Proteomes" id="UP000013909">
    <property type="component" value="Unassembled WGS sequence"/>
</dbReference>
<gene>
    <name evidence="1" type="ORF">ADIS_3582</name>
</gene>